<dbReference type="GO" id="GO:0008236">
    <property type="term" value="F:serine-type peptidase activity"/>
    <property type="evidence" value="ECO:0007669"/>
    <property type="project" value="UniProtKB-KW"/>
</dbReference>
<keyword evidence="7" id="KW-1185">Reference proteome</keyword>
<protein>
    <recommendedName>
        <fullName evidence="8">Cyanophycinase</fullName>
    </recommendedName>
</protein>
<evidence type="ECO:0000313" key="7">
    <source>
        <dbReference type="Proteomes" id="UP000321814"/>
    </source>
</evidence>
<accession>A0A5C8LZR5</accession>
<feature type="signal peptide" evidence="5">
    <location>
        <begin position="1"/>
        <end position="24"/>
    </location>
</feature>
<dbReference type="CDD" id="cd03145">
    <property type="entry name" value="GAT1_cyanophycinase"/>
    <property type="match status" value="1"/>
</dbReference>
<dbReference type="InterPro" id="IPR005320">
    <property type="entry name" value="Peptidase_S51"/>
</dbReference>
<evidence type="ECO:0000313" key="6">
    <source>
        <dbReference type="EMBL" id="TXK82347.1"/>
    </source>
</evidence>
<keyword evidence="2" id="KW-0645">Protease</keyword>
<comment type="caution">
    <text evidence="6">The sequence shown here is derived from an EMBL/GenBank/DDBJ whole genome shotgun (WGS) entry which is preliminary data.</text>
</comment>
<dbReference type="Pfam" id="PF03575">
    <property type="entry name" value="Peptidase_S51"/>
    <property type="match status" value="1"/>
</dbReference>
<evidence type="ECO:0000256" key="1">
    <source>
        <dbReference type="ARBA" id="ARBA00006534"/>
    </source>
</evidence>
<dbReference type="EMBL" id="VRLR01000002">
    <property type="protein sequence ID" value="TXK82347.1"/>
    <property type="molecule type" value="Genomic_DNA"/>
</dbReference>
<dbReference type="Proteomes" id="UP000321814">
    <property type="component" value="Unassembled WGS sequence"/>
</dbReference>
<reference evidence="6 7" key="1">
    <citation type="submission" date="2019-08" db="EMBL/GenBank/DDBJ databases">
        <title>Draft genome analysis of Rheinheimera tangshanensis isolated from the roots of fresh rice plants (Oryza sativa).</title>
        <authorList>
            <person name="Yu Q."/>
            <person name="Qi Y."/>
            <person name="Zhang H."/>
            <person name="Pu J."/>
        </authorList>
    </citation>
    <scope>NUCLEOTIDE SEQUENCE [LARGE SCALE GENOMIC DNA]</scope>
    <source>
        <strain evidence="6 7">JA3-B52</strain>
    </source>
</reference>
<comment type="similarity">
    <text evidence="1">Belongs to the peptidase S51 family.</text>
</comment>
<dbReference type="PANTHER" id="PTHR36175">
    <property type="entry name" value="CYANOPHYCINASE"/>
    <property type="match status" value="1"/>
</dbReference>
<evidence type="ECO:0008006" key="8">
    <source>
        <dbReference type="Google" id="ProtNLM"/>
    </source>
</evidence>
<organism evidence="6 7">
    <name type="scientific">Rheinheimera tangshanensis</name>
    <dbReference type="NCBI Taxonomy" id="400153"/>
    <lineage>
        <taxon>Bacteria</taxon>
        <taxon>Pseudomonadati</taxon>
        <taxon>Pseudomonadota</taxon>
        <taxon>Gammaproteobacteria</taxon>
        <taxon>Chromatiales</taxon>
        <taxon>Chromatiaceae</taxon>
        <taxon>Rheinheimera</taxon>
    </lineage>
</organism>
<dbReference type="AlphaFoldDB" id="A0A5C8LZR5"/>
<dbReference type="RefSeq" id="WP_147903554.1">
    <property type="nucleotide sequence ID" value="NZ_BAAAGC010000017.1"/>
</dbReference>
<evidence type="ECO:0000256" key="5">
    <source>
        <dbReference type="SAM" id="SignalP"/>
    </source>
</evidence>
<feature type="chain" id="PRO_5023047203" description="Cyanophycinase" evidence="5">
    <location>
        <begin position="25"/>
        <end position="572"/>
    </location>
</feature>
<evidence type="ECO:0000256" key="2">
    <source>
        <dbReference type="ARBA" id="ARBA00022670"/>
    </source>
</evidence>
<dbReference type="GO" id="GO:0006508">
    <property type="term" value="P:proteolysis"/>
    <property type="evidence" value="ECO:0007669"/>
    <property type="project" value="UniProtKB-KW"/>
</dbReference>
<evidence type="ECO:0000256" key="4">
    <source>
        <dbReference type="ARBA" id="ARBA00022825"/>
    </source>
</evidence>
<dbReference type="SUPFAM" id="SSF52317">
    <property type="entry name" value="Class I glutamine amidotransferase-like"/>
    <property type="match status" value="1"/>
</dbReference>
<proteinExistence type="inferred from homology"/>
<dbReference type="PANTHER" id="PTHR36175:SF1">
    <property type="entry name" value="CYANOPHYCINASE"/>
    <property type="match status" value="1"/>
</dbReference>
<gene>
    <name evidence="6" type="ORF">FU839_05520</name>
</gene>
<keyword evidence="3" id="KW-0378">Hydrolase</keyword>
<keyword evidence="4" id="KW-0720">Serine protease</keyword>
<keyword evidence="5" id="KW-0732">Signal</keyword>
<evidence type="ECO:0000256" key="3">
    <source>
        <dbReference type="ARBA" id="ARBA00022801"/>
    </source>
</evidence>
<dbReference type="InterPro" id="IPR029062">
    <property type="entry name" value="Class_I_gatase-like"/>
</dbReference>
<name>A0A5C8LZR5_9GAMM</name>
<sequence>MLNPSKKSLTLLPLAFCLSASVQAAEITSGKELWLFGGGEPICSSVELKRCAPDKQAEAAAYFQQHQGVTQKTFKPDAKRIAELTALPHWPEKAARAQQVKPLLLTKLEQMQNKDWPEDSWYSEFESFELSDDEQNLLDDVFEQRPVLKDGSTAQVKVYFDGTELYVQQMFQHFIQSAKNRALVRAKTSGAAAVAKVTAQKPKLVLISASSNSPMDWVDYYLQLFNAAGADAVWLPIEPALVQVGNCDTLDQDRFRWNGQYKRSERYPELAAYQQKMCRNPQLMQQMLLEADAIFINGGDQSLTMRSLQKKPGEFTELAKLLHQRIDAGVPLAGSSAGTAVQAGYAKKKILMISGGQTIKALQYGAYATEPNAPLCHYHQSCSSDLDGSWLTYRAAGGLQSFTLGVTDTHFRERNREGRLLRLLIDTNTDFGFGMDEATVLRANFIDPDTAQLQVEGRGGVWIADASAAKAKAVKQGDKTTGWVASGMKFSRLLAGDTAFFQQGIQQAKLQCTAPDLLANSKVAPETYSAMDGRVWQALPGQVQACQREDGRWRYLNLPMSLQVAYESAGDL</sequence>
<dbReference type="Gene3D" id="3.40.50.880">
    <property type="match status" value="1"/>
</dbReference>
<dbReference type="OrthoDB" id="9799980at2"/>